<evidence type="ECO:0000313" key="3">
    <source>
        <dbReference type="Proteomes" id="UP001303760"/>
    </source>
</evidence>
<feature type="region of interest" description="Disordered" evidence="1">
    <location>
        <begin position="23"/>
        <end position="45"/>
    </location>
</feature>
<gene>
    <name evidence="2" type="ORF">C8A03DRAFT_14987</name>
</gene>
<sequence>MAATSNAQYQHFVPQFLLNNFSHPYKPDGEGPRRRKGAGKRKYEKGMYPKDPVVRNLDLLADPPTICEKPVKRILGQMNMYQDTSKPTEQQQHVELLLSKLEMRASEIFRKITKAFEQKEAGLWLTRTERNLLRKFLFLLKYRGDTFRHRFFHQNPEDYRENDRELLREYMAKHGFKRPVDVWFHNIKAIIELDMDPGRSWQLDLPKRMYPDDAMWFVSHEGFYYMAICTPSDAKDEFILTDNSYNIFEGPNHFVKDANSGELGGSAYTPLHEFAPVSPKLMIILRSSVLPNALEDVDPEVKAFRAWQRSLAIDMVYDYEVTSLLADLPIEKATNSYTEIVDGRISAISGADWKPRKDDRFCFRFFPICSKHVHTINGILLDNAGRCSSVVFESQESFARTLEWYLTAPCTVGKNIVPGDADGRWATLKKLESVSRALGSDKETVWTHLEGVPTIDYEDFRTRKLAQRRKLNRILTGGSIVTFMEDLTQAGRMWTLRVKIDSWSKGKVDEAVRHRNRELLLDAYLRLPPRRIWHYIRFVRFSILYVHYNIPIDDDEGFSGPEDAVVRVHQLVSPDRLARLIYTAGMNSIDMRSRPWLDLWDPFTKDNLEKVGPREVLGLARMILFYTPGIPEVQDLARQAQLEILRAGLHNKLGMSMRLFDEGDRIELLTRMMVRESFMDALRGRLEPSFLLDLKTALFDVAYPTPPQT</sequence>
<protein>
    <recommendedName>
        <fullName evidence="4">DUF4238 domain-containing protein</fullName>
    </recommendedName>
</protein>
<reference evidence="2" key="1">
    <citation type="journal article" date="2023" name="Mol. Phylogenet. Evol.">
        <title>Genome-scale phylogeny and comparative genomics of the fungal order Sordariales.</title>
        <authorList>
            <person name="Hensen N."/>
            <person name="Bonometti L."/>
            <person name="Westerberg I."/>
            <person name="Brannstrom I.O."/>
            <person name="Guillou S."/>
            <person name="Cros-Aarteil S."/>
            <person name="Calhoun S."/>
            <person name="Haridas S."/>
            <person name="Kuo A."/>
            <person name="Mondo S."/>
            <person name="Pangilinan J."/>
            <person name="Riley R."/>
            <person name="LaButti K."/>
            <person name="Andreopoulos B."/>
            <person name="Lipzen A."/>
            <person name="Chen C."/>
            <person name="Yan M."/>
            <person name="Daum C."/>
            <person name="Ng V."/>
            <person name="Clum A."/>
            <person name="Steindorff A."/>
            <person name="Ohm R.A."/>
            <person name="Martin F."/>
            <person name="Silar P."/>
            <person name="Natvig D.O."/>
            <person name="Lalanne C."/>
            <person name="Gautier V."/>
            <person name="Ament-Velasquez S.L."/>
            <person name="Kruys A."/>
            <person name="Hutchinson M.I."/>
            <person name="Powell A.J."/>
            <person name="Barry K."/>
            <person name="Miller A.N."/>
            <person name="Grigoriev I.V."/>
            <person name="Debuchy R."/>
            <person name="Gladieux P."/>
            <person name="Hiltunen Thoren M."/>
            <person name="Johannesson H."/>
        </authorList>
    </citation>
    <scope>NUCLEOTIDE SEQUENCE</scope>
    <source>
        <strain evidence="2">CBS 532.94</strain>
    </source>
</reference>
<organism evidence="2 3">
    <name type="scientific">Achaetomium macrosporum</name>
    <dbReference type="NCBI Taxonomy" id="79813"/>
    <lineage>
        <taxon>Eukaryota</taxon>
        <taxon>Fungi</taxon>
        <taxon>Dikarya</taxon>
        <taxon>Ascomycota</taxon>
        <taxon>Pezizomycotina</taxon>
        <taxon>Sordariomycetes</taxon>
        <taxon>Sordariomycetidae</taxon>
        <taxon>Sordariales</taxon>
        <taxon>Chaetomiaceae</taxon>
        <taxon>Achaetomium</taxon>
    </lineage>
</organism>
<name>A0AAN7HEA1_9PEZI</name>
<dbReference type="AlphaFoldDB" id="A0AAN7HEA1"/>
<comment type="caution">
    <text evidence="2">The sequence shown here is derived from an EMBL/GenBank/DDBJ whole genome shotgun (WGS) entry which is preliminary data.</text>
</comment>
<evidence type="ECO:0000256" key="1">
    <source>
        <dbReference type="SAM" id="MobiDB-lite"/>
    </source>
</evidence>
<evidence type="ECO:0008006" key="4">
    <source>
        <dbReference type="Google" id="ProtNLM"/>
    </source>
</evidence>
<dbReference type="InterPro" id="IPR025332">
    <property type="entry name" value="DUF4238"/>
</dbReference>
<feature type="compositionally biased region" description="Basic residues" evidence="1">
    <location>
        <begin position="33"/>
        <end position="43"/>
    </location>
</feature>
<keyword evidence="3" id="KW-1185">Reference proteome</keyword>
<evidence type="ECO:0000313" key="2">
    <source>
        <dbReference type="EMBL" id="KAK4238550.1"/>
    </source>
</evidence>
<dbReference type="EMBL" id="MU860091">
    <property type="protein sequence ID" value="KAK4238550.1"/>
    <property type="molecule type" value="Genomic_DNA"/>
</dbReference>
<dbReference type="Proteomes" id="UP001303760">
    <property type="component" value="Unassembled WGS sequence"/>
</dbReference>
<dbReference type="Pfam" id="PF14022">
    <property type="entry name" value="DUF4238"/>
    <property type="match status" value="1"/>
</dbReference>
<reference evidence="2" key="2">
    <citation type="submission" date="2023-05" db="EMBL/GenBank/DDBJ databases">
        <authorList>
            <consortium name="Lawrence Berkeley National Laboratory"/>
            <person name="Steindorff A."/>
            <person name="Hensen N."/>
            <person name="Bonometti L."/>
            <person name="Westerberg I."/>
            <person name="Brannstrom I.O."/>
            <person name="Guillou S."/>
            <person name="Cros-Aarteil S."/>
            <person name="Calhoun S."/>
            <person name="Haridas S."/>
            <person name="Kuo A."/>
            <person name="Mondo S."/>
            <person name="Pangilinan J."/>
            <person name="Riley R."/>
            <person name="Labutti K."/>
            <person name="Andreopoulos B."/>
            <person name="Lipzen A."/>
            <person name="Chen C."/>
            <person name="Yanf M."/>
            <person name="Daum C."/>
            <person name="Ng V."/>
            <person name="Clum A."/>
            <person name="Ohm R."/>
            <person name="Martin F."/>
            <person name="Silar P."/>
            <person name="Natvig D."/>
            <person name="Lalanne C."/>
            <person name="Gautier V."/>
            <person name="Ament-Velasquez S.L."/>
            <person name="Kruys A."/>
            <person name="Hutchinson M.I."/>
            <person name="Powell A.J."/>
            <person name="Barry K."/>
            <person name="Miller A.N."/>
            <person name="Grigoriev I.V."/>
            <person name="Debuchy R."/>
            <person name="Gladieux P."/>
            <person name="Thoren M.H."/>
            <person name="Johannesson H."/>
        </authorList>
    </citation>
    <scope>NUCLEOTIDE SEQUENCE</scope>
    <source>
        <strain evidence="2">CBS 532.94</strain>
    </source>
</reference>
<proteinExistence type="predicted"/>
<accession>A0AAN7HEA1</accession>